<evidence type="ECO:0000313" key="4">
    <source>
        <dbReference type="Proteomes" id="UP000178912"/>
    </source>
</evidence>
<feature type="region of interest" description="Disordered" evidence="1">
    <location>
        <begin position="140"/>
        <end position="178"/>
    </location>
</feature>
<dbReference type="EMBL" id="FJUX01000008">
    <property type="protein sequence ID" value="CZS91478.1"/>
    <property type="molecule type" value="Genomic_DNA"/>
</dbReference>
<name>A0A1E1K041_9HELO</name>
<feature type="compositionally biased region" description="Basic and acidic residues" evidence="1">
    <location>
        <begin position="152"/>
        <end position="171"/>
    </location>
</feature>
<feature type="signal peptide" evidence="2">
    <location>
        <begin position="1"/>
        <end position="19"/>
    </location>
</feature>
<dbReference type="Proteomes" id="UP000178912">
    <property type="component" value="Unassembled WGS sequence"/>
</dbReference>
<feature type="chain" id="PRO_5009445554" description="Secreted protein" evidence="2">
    <location>
        <begin position="20"/>
        <end position="203"/>
    </location>
</feature>
<proteinExistence type="predicted"/>
<evidence type="ECO:0000256" key="1">
    <source>
        <dbReference type="SAM" id="MobiDB-lite"/>
    </source>
</evidence>
<evidence type="ECO:0008006" key="5">
    <source>
        <dbReference type="Google" id="ProtNLM"/>
    </source>
</evidence>
<sequence length="203" mass="22420">MLSLRLLALACLFIGQGVSKPVGSEGPDVASEDFYKYRGHDYEHGGGGDDARDNPWGHLKTPPSTMRYHHSLPTNGIWNNCSPPAPNYCNDDYCTQKYGNSLVDGYNAVLGKDQSAEVPWAMLGLPLSFCPRKSHVLPWAPKPNIRPGTSVKGREGRKEGAEWKRRGKDYEGSSTRRGKGISGDFLYIQSSTAPYQPYRTHGC</sequence>
<keyword evidence="4" id="KW-1185">Reference proteome</keyword>
<protein>
    <recommendedName>
        <fullName evidence="5">Secreted protein</fullName>
    </recommendedName>
</protein>
<keyword evidence="2" id="KW-0732">Signal</keyword>
<gene>
    <name evidence="3" type="ORF">RAG0_02089</name>
</gene>
<reference evidence="4" key="1">
    <citation type="submission" date="2016-03" db="EMBL/GenBank/DDBJ databases">
        <authorList>
            <person name="Guldener U."/>
        </authorList>
    </citation>
    <scope>NUCLEOTIDE SEQUENCE [LARGE SCALE GENOMIC DNA]</scope>
    <source>
        <strain evidence="4">04CH-RAC-A.6.1</strain>
    </source>
</reference>
<accession>A0A1E1K041</accession>
<evidence type="ECO:0000256" key="2">
    <source>
        <dbReference type="SAM" id="SignalP"/>
    </source>
</evidence>
<evidence type="ECO:0000313" key="3">
    <source>
        <dbReference type="EMBL" id="CZS91478.1"/>
    </source>
</evidence>
<dbReference type="AlphaFoldDB" id="A0A1E1K041"/>
<organism evidence="3 4">
    <name type="scientific">Rhynchosporium agropyri</name>
    <dbReference type="NCBI Taxonomy" id="914238"/>
    <lineage>
        <taxon>Eukaryota</taxon>
        <taxon>Fungi</taxon>
        <taxon>Dikarya</taxon>
        <taxon>Ascomycota</taxon>
        <taxon>Pezizomycotina</taxon>
        <taxon>Leotiomycetes</taxon>
        <taxon>Helotiales</taxon>
        <taxon>Ploettnerulaceae</taxon>
        <taxon>Rhynchosporium</taxon>
    </lineage>
</organism>